<keyword evidence="2" id="KW-1185">Reference proteome</keyword>
<dbReference type="Proteomes" id="UP001172386">
    <property type="component" value="Unassembled WGS sequence"/>
</dbReference>
<gene>
    <name evidence="1" type="ORF">H2198_008186</name>
</gene>
<name>A0ACC2ZYB8_9EURO</name>
<comment type="caution">
    <text evidence="1">The sequence shown here is derived from an EMBL/GenBank/DDBJ whole genome shotgun (WGS) entry which is preliminary data.</text>
</comment>
<dbReference type="EMBL" id="JAPDRQ010000192">
    <property type="protein sequence ID" value="KAJ9652574.1"/>
    <property type="molecule type" value="Genomic_DNA"/>
</dbReference>
<evidence type="ECO:0000313" key="1">
    <source>
        <dbReference type="EMBL" id="KAJ9652574.1"/>
    </source>
</evidence>
<accession>A0ACC2ZYB8</accession>
<reference evidence="1" key="1">
    <citation type="submission" date="2022-10" db="EMBL/GenBank/DDBJ databases">
        <title>Culturing micro-colonial fungi from biological soil crusts in the Mojave desert and describing Neophaeococcomyces mojavensis, and introducing the new genera and species Taxawa tesnikishii.</title>
        <authorList>
            <person name="Kurbessoian T."/>
            <person name="Stajich J.E."/>
        </authorList>
    </citation>
    <scope>NUCLEOTIDE SEQUENCE</scope>
    <source>
        <strain evidence="1">JES_112</strain>
    </source>
</reference>
<proteinExistence type="predicted"/>
<sequence length="400" mass="46618">MYHSEDINRRSRISHTLNKTSHYIGFSGGIVLVVVSFIPKKIYSYVTSGRPPRKRKFRKNSANHQRGSRCPSTEWTVLSISPEPEVIKLWAEEHEVYRDERRQKAVKDTENRIMRALEESGLGLNNQEDVKFEQAWEPKGVFRFLDLPEEIQLIILKELVVRRPGRKWTAHASYCKDGFIFEHLPPNLQHRYPCQERHATMKNVFALWRTEHTSTTTSLLLTSKRMHHLTNSALGLCFSGHLKFRGRRHASQLDASWPWYFLTTTSLFVPRKKWLFDRVRTVETPHFSETWPNLLTIMPNLERIKLTPNHGCWAFALDFRESGPTLADKLEDFWSGKYDSEISLGGIEAGKKWIAWCQQREQAGERTVEVSIRVTIRFSSYQTKDDSVKMSNCGHTQVNS</sequence>
<protein>
    <submittedName>
        <fullName evidence="1">Uncharacterized protein</fullName>
    </submittedName>
</protein>
<evidence type="ECO:0000313" key="2">
    <source>
        <dbReference type="Proteomes" id="UP001172386"/>
    </source>
</evidence>
<organism evidence="1 2">
    <name type="scientific">Neophaeococcomyces mojaviensis</name>
    <dbReference type="NCBI Taxonomy" id="3383035"/>
    <lineage>
        <taxon>Eukaryota</taxon>
        <taxon>Fungi</taxon>
        <taxon>Dikarya</taxon>
        <taxon>Ascomycota</taxon>
        <taxon>Pezizomycotina</taxon>
        <taxon>Eurotiomycetes</taxon>
        <taxon>Chaetothyriomycetidae</taxon>
        <taxon>Chaetothyriales</taxon>
        <taxon>Chaetothyriales incertae sedis</taxon>
        <taxon>Neophaeococcomyces</taxon>
    </lineage>
</organism>